<keyword evidence="3" id="KW-1185">Reference proteome</keyword>
<evidence type="ECO:0000256" key="1">
    <source>
        <dbReference type="ARBA" id="ARBA00022679"/>
    </source>
</evidence>
<gene>
    <name evidence="2" type="ORF">SAMN04488568_101261</name>
</gene>
<reference evidence="2 3" key="1">
    <citation type="submission" date="2016-10" db="EMBL/GenBank/DDBJ databases">
        <authorList>
            <person name="de Groot N.N."/>
        </authorList>
    </citation>
    <scope>NUCLEOTIDE SEQUENCE [LARGE SCALE GENOMIC DNA]</scope>
    <source>
        <strain evidence="2 3">DSM 16077</strain>
    </source>
</reference>
<dbReference type="GO" id="GO:0008476">
    <property type="term" value="F:protein-tyrosine sulfotransferase activity"/>
    <property type="evidence" value="ECO:0007669"/>
    <property type="project" value="InterPro"/>
</dbReference>
<accession>A0A1G9LYT0</accession>
<dbReference type="Gene3D" id="3.40.50.300">
    <property type="entry name" value="P-loop containing nucleotide triphosphate hydrolases"/>
    <property type="match status" value="1"/>
</dbReference>
<dbReference type="Pfam" id="PF14559">
    <property type="entry name" value="TPR_19"/>
    <property type="match status" value="1"/>
</dbReference>
<evidence type="ECO:0000313" key="3">
    <source>
        <dbReference type="Proteomes" id="UP000199759"/>
    </source>
</evidence>
<dbReference type="EMBL" id="FNHG01000001">
    <property type="protein sequence ID" value="SDL67054.1"/>
    <property type="molecule type" value="Genomic_DNA"/>
</dbReference>
<dbReference type="AlphaFoldDB" id="A0A1G9LYT0"/>
<dbReference type="Proteomes" id="UP000199759">
    <property type="component" value="Unassembled WGS sequence"/>
</dbReference>
<sequence length="534" mass="59661">MADRDGHPVAASMDSLIANPAPKTRMAEIDRALRARQLGPARSMLTALLRDEPGYVEAWIAAARLEQMGGDHAAMRQHLSQALVLAPNSPLVRLLDVEALVHLGAIREAMDNLGVMEAEAGQDSAWMSRLSESYTQCGAFEAAERCARQAVALDPEQPAIRYNFASSLIATGKLEESEREFNQLLARTPHDYDAYYNRATLRKQTVEDNHLAEIQRMLKAPKRTRLGEVQLNYALALELENLGQFEESFVALKRGAEARRAMMAYRVEGDVATMARIAEVFDAGFFARQRPCDNAQSPVFVLGLPRSGTTLVDRILSAHPLIESLGELNDWPLALTGLTRGSRDKSDMVSRSGALDMRKLAADYLLRVSERRADLPFFIDKAPANFLYIGLIAAALPNARIIHLNRDPMDNALGMYKALFRMGYPFSYDFSDLAQYMRAKDRLMDHWRRVLPGRILDVNYEDIITDQEGETRRLLDHVGVDWDPACLDFHKNASPTATASAAQVRQPLYGSAVGRWRRYERELAPLAEMLGVTS</sequence>
<name>A0A1G9LYT0_9PROT</name>
<keyword evidence="1" id="KW-0808">Transferase</keyword>
<dbReference type="Gene3D" id="1.25.40.10">
    <property type="entry name" value="Tetratricopeptide repeat domain"/>
    <property type="match status" value="1"/>
</dbReference>
<dbReference type="PANTHER" id="PTHR12788:SF10">
    <property type="entry name" value="PROTEIN-TYROSINE SULFOTRANSFERASE"/>
    <property type="match status" value="1"/>
</dbReference>
<proteinExistence type="predicted"/>
<dbReference type="SUPFAM" id="SSF48452">
    <property type="entry name" value="TPR-like"/>
    <property type="match status" value="1"/>
</dbReference>
<dbReference type="STRING" id="144026.SAMN04488568_101261"/>
<evidence type="ECO:0000313" key="2">
    <source>
        <dbReference type="EMBL" id="SDL67054.1"/>
    </source>
</evidence>
<dbReference type="InterPro" id="IPR027417">
    <property type="entry name" value="P-loop_NTPase"/>
</dbReference>
<organism evidence="2 3">
    <name type="scientific">Maricaulis salignorans</name>
    <dbReference type="NCBI Taxonomy" id="144026"/>
    <lineage>
        <taxon>Bacteria</taxon>
        <taxon>Pseudomonadati</taxon>
        <taxon>Pseudomonadota</taxon>
        <taxon>Alphaproteobacteria</taxon>
        <taxon>Maricaulales</taxon>
        <taxon>Maricaulaceae</taxon>
        <taxon>Maricaulis</taxon>
    </lineage>
</organism>
<dbReference type="InterPro" id="IPR019734">
    <property type="entry name" value="TPR_rpt"/>
</dbReference>
<dbReference type="Pfam" id="PF13469">
    <property type="entry name" value="Sulfotransfer_3"/>
    <property type="match status" value="1"/>
</dbReference>
<dbReference type="InterPro" id="IPR011990">
    <property type="entry name" value="TPR-like_helical_dom_sf"/>
</dbReference>
<dbReference type="PANTHER" id="PTHR12788">
    <property type="entry name" value="PROTEIN-TYROSINE SULFOTRANSFERASE 2"/>
    <property type="match status" value="1"/>
</dbReference>
<dbReference type="SMART" id="SM00028">
    <property type="entry name" value="TPR"/>
    <property type="match status" value="4"/>
</dbReference>
<dbReference type="SUPFAM" id="SSF52540">
    <property type="entry name" value="P-loop containing nucleoside triphosphate hydrolases"/>
    <property type="match status" value="1"/>
</dbReference>
<dbReference type="OrthoDB" id="9800698at2"/>
<protein>
    <submittedName>
        <fullName evidence="2">Tetratricopeptide repeat-containing protein</fullName>
    </submittedName>
</protein>
<dbReference type="InterPro" id="IPR026634">
    <property type="entry name" value="TPST-like"/>
</dbReference>